<comment type="similarity">
    <text evidence="1">Belongs to the bacterial solute-binding protein SsuA/TauA family.</text>
</comment>
<evidence type="ECO:0000256" key="2">
    <source>
        <dbReference type="SAM" id="MobiDB-lite"/>
    </source>
</evidence>
<name>A0ABS2GIH9_9FIRM</name>
<dbReference type="PIRSF" id="PIRSF027386">
    <property type="entry name" value="UCP027386_ABC_sbc_TM0202"/>
    <property type="match status" value="1"/>
</dbReference>
<dbReference type="InterPro" id="IPR001638">
    <property type="entry name" value="Solute-binding_3/MltF_N"/>
</dbReference>
<sequence length="340" mass="35861">MKRLLALAMSAVMALSLTACTSGTDNSSSVPEQSSSVAEERATIRVGGLKGPTAMGMVKLMEDDAAGTTANDYEFTLAGSADEINPLLIKGELDIAAVPTNVASVLYNKTEGQVEILALNTLGVLYVVENGDSIQSIEDLRGKTVYSTGQGATPEYALNYILSENGMTVGTDVTVEYKSEHSELAALLAAGQADIAVLPQPFVTSVLTQNPDVRIALDLTEEWDKVTEDGSKLTMGALVVRKDFAESNPEAVEAFLKEYQASTEYVTDEANLDDAAALIEKYGIIAANVAKQALPYCNIVCITGEEMKTAAEGFLSILAEANPSSVGGALPAEDFYYLGA</sequence>
<reference evidence="5 6" key="1">
    <citation type="journal article" date="2021" name="Sci. Rep.">
        <title>The distribution of antibiotic resistance genes in chicken gut microbiota commensals.</title>
        <authorList>
            <person name="Juricova H."/>
            <person name="Matiasovicova J."/>
            <person name="Kubasova T."/>
            <person name="Cejkova D."/>
            <person name="Rychlik I."/>
        </authorList>
    </citation>
    <scope>NUCLEOTIDE SEQUENCE [LARGE SCALE GENOMIC DNA]</scope>
    <source>
        <strain evidence="5 6">An564</strain>
    </source>
</reference>
<dbReference type="Gene3D" id="3.40.190.10">
    <property type="entry name" value="Periplasmic binding protein-like II"/>
    <property type="match status" value="2"/>
</dbReference>
<feature type="compositionally biased region" description="Low complexity" evidence="2">
    <location>
        <begin position="27"/>
        <end position="37"/>
    </location>
</feature>
<dbReference type="PANTHER" id="PTHR30024">
    <property type="entry name" value="ALIPHATIC SULFONATES-BINDING PROTEIN-RELATED"/>
    <property type="match status" value="1"/>
</dbReference>
<feature type="region of interest" description="Disordered" evidence="2">
    <location>
        <begin position="22"/>
        <end position="42"/>
    </location>
</feature>
<evidence type="ECO:0000313" key="5">
    <source>
        <dbReference type="EMBL" id="MBM6922172.1"/>
    </source>
</evidence>
<dbReference type="EMBL" id="JACSNR010000001">
    <property type="protein sequence ID" value="MBM6922172.1"/>
    <property type="molecule type" value="Genomic_DNA"/>
</dbReference>
<evidence type="ECO:0000256" key="3">
    <source>
        <dbReference type="SAM" id="SignalP"/>
    </source>
</evidence>
<feature type="chain" id="PRO_5046699088" evidence="3">
    <location>
        <begin position="20"/>
        <end position="340"/>
    </location>
</feature>
<keyword evidence="3" id="KW-0732">Signal</keyword>
<feature type="domain" description="Solute-binding protein family 3/N-terminal" evidence="4">
    <location>
        <begin position="43"/>
        <end position="286"/>
    </location>
</feature>
<evidence type="ECO:0000256" key="1">
    <source>
        <dbReference type="ARBA" id="ARBA00010742"/>
    </source>
</evidence>
<dbReference type="Pfam" id="PF12974">
    <property type="entry name" value="Phosphonate-bd"/>
    <property type="match status" value="1"/>
</dbReference>
<dbReference type="PROSITE" id="PS51257">
    <property type="entry name" value="PROKAR_LIPOPROTEIN"/>
    <property type="match status" value="1"/>
</dbReference>
<feature type="signal peptide" evidence="3">
    <location>
        <begin position="1"/>
        <end position="19"/>
    </location>
</feature>
<dbReference type="Proteomes" id="UP000724149">
    <property type="component" value="Unassembled WGS sequence"/>
</dbReference>
<dbReference type="InterPro" id="IPR027024">
    <property type="entry name" value="UCP027386_ABC_sbc_TM0202"/>
</dbReference>
<comment type="caution">
    <text evidence="5">The sequence shown here is derived from an EMBL/GenBank/DDBJ whole genome shotgun (WGS) entry which is preliminary data.</text>
</comment>
<protein>
    <submittedName>
        <fullName evidence="5">ABC transporter substrate-binding protein</fullName>
    </submittedName>
</protein>
<gene>
    <name evidence="5" type="ORF">H9X81_00495</name>
</gene>
<proteinExistence type="inferred from homology"/>
<dbReference type="RefSeq" id="WP_204719201.1">
    <property type="nucleotide sequence ID" value="NZ_JACSNR010000001.1"/>
</dbReference>
<evidence type="ECO:0000259" key="4">
    <source>
        <dbReference type="SMART" id="SM00062"/>
    </source>
</evidence>
<dbReference type="SUPFAM" id="SSF53850">
    <property type="entry name" value="Periplasmic binding protein-like II"/>
    <property type="match status" value="1"/>
</dbReference>
<keyword evidence="6" id="KW-1185">Reference proteome</keyword>
<accession>A0ABS2GIH9</accession>
<dbReference type="PANTHER" id="PTHR30024:SF46">
    <property type="entry name" value="ABC TRANSPORTER, SUBSTRATE-BINDING LIPOPROTEIN"/>
    <property type="match status" value="1"/>
</dbReference>
<evidence type="ECO:0000313" key="6">
    <source>
        <dbReference type="Proteomes" id="UP000724149"/>
    </source>
</evidence>
<organism evidence="5 6">
    <name type="scientific">Hydrogenoanaerobacterium saccharovorans</name>
    <dbReference type="NCBI Taxonomy" id="474960"/>
    <lineage>
        <taxon>Bacteria</taxon>
        <taxon>Bacillati</taxon>
        <taxon>Bacillota</taxon>
        <taxon>Clostridia</taxon>
        <taxon>Eubacteriales</taxon>
        <taxon>Oscillospiraceae</taxon>
        <taxon>Hydrogenoanaerobacterium</taxon>
    </lineage>
</organism>
<dbReference type="SMART" id="SM00062">
    <property type="entry name" value="PBPb"/>
    <property type="match status" value="1"/>
</dbReference>